<name>A0ABN8I308_9NEOP</name>
<evidence type="ECO:0000313" key="2">
    <source>
        <dbReference type="EMBL" id="CAH2044873.1"/>
    </source>
</evidence>
<feature type="compositionally biased region" description="Low complexity" evidence="1">
    <location>
        <begin position="1"/>
        <end position="17"/>
    </location>
</feature>
<protein>
    <submittedName>
        <fullName evidence="2">Uncharacterized protein</fullName>
    </submittedName>
</protein>
<reference evidence="2" key="1">
    <citation type="submission" date="2022-03" db="EMBL/GenBank/DDBJ databases">
        <authorList>
            <person name="Martin H S."/>
        </authorList>
    </citation>
    <scope>NUCLEOTIDE SEQUENCE</scope>
</reference>
<evidence type="ECO:0000313" key="3">
    <source>
        <dbReference type="Proteomes" id="UP000837857"/>
    </source>
</evidence>
<accession>A0ABN8I308</accession>
<feature type="compositionally biased region" description="Low complexity" evidence="1">
    <location>
        <begin position="53"/>
        <end position="64"/>
    </location>
</feature>
<dbReference type="Proteomes" id="UP000837857">
    <property type="component" value="Chromosome 16"/>
</dbReference>
<feature type="region of interest" description="Disordered" evidence="1">
    <location>
        <begin position="1"/>
        <end position="72"/>
    </location>
</feature>
<dbReference type="EMBL" id="OW152828">
    <property type="protein sequence ID" value="CAH2044873.1"/>
    <property type="molecule type" value="Genomic_DNA"/>
</dbReference>
<proteinExistence type="predicted"/>
<evidence type="ECO:0000256" key="1">
    <source>
        <dbReference type="SAM" id="MobiDB-lite"/>
    </source>
</evidence>
<sequence length="108" mass="11655">MFQSSQQPSARSAPRRAIGGPLPGTASKAKVPSYRTKSPRDLRLTPPPPLPSPLTHSFSLSHPHPFGPVENSLPIRSTVHSVVSPLRAYALSRNGNEVQIETDNKQAV</sequence>
<organism evidence="2 3">
    <name type="scientific">Iphiclides podalirius</name>
    <name type="common">scarce swallowtail</name>
    <dbReference type="NCBI Taxonomy" id="110791"/>
    <lineage>
        <taxon>Eukaryota</taxon>
        <taxon>Metazoa</taxon>
        <taxon>Ecdysozoa</taxon>
        <taxon>Arthropoda</taxon>
        <taxon>Hexapoda</taxon>
        <taxon>Insecta</taxon>
        <taxon>Pterygota</taxon>
        <taxon>Neoptera</taxon>
        <taxon>Endopterygota</taxon>
        <taxon>Lepidoptera</taxon>
        <taxon>Glossata</taxon>
        <taxon>Ditrysia</taxon>
        <taxon>Papilionoidea</taxon>
        <taxon>Papilionidae</taxon>
        <taxon>Papilioninae</taxon>
        <taxon>Iphiclides</taxon>
    </lineage>
</organism>
<keyword evidence="3" id="KW-1185">Reference proteome</keyword>
<gene>
    <name evidence="2" type="ORF">IPOD504_LOCUS4828</name>
</gene>
<feature type="non-terminal residue" evidence="2">
    <location>
        <position position="1"/>
    </location>
</feature>